<comment type="subcellular location">
    <subcellularLocation>
        <location evidence="1 8">Cytoplasm</location>
    </subcellularLocation>
</comment>
<dbReference type="OrthoDB" id="9807403at2"/>
<dbReference type="PANTHER" id="PTHR43033">
    <property type="entry name" value="TRNA(ILE)-LYSIDINE SYNTHASE-RELATED"/>
    <property type="match status" value="1"/>
</dbReference>
<dbReference type="RefSeq" id="WP_075443810.1">
    <property type="nucleotide sequence ID" value="NZ_FOQK01000013.1"/>
</dbReference>
<keyword evidence="4 8" id="KW-0819">tRNA processing</keyword>
<accession>A0A1I3F715</accession>
<keyword evidence="5 8" id="KW-0547">Nucleotide-binding</keyword>
<dbReference type="GO" id="GO:0006400">
    <property type="term" value="P:tRNA modification"/>
    <property type="evidence" value="ECO:0007669"/>
    <property type="project" value="UniProtKB-UniRule"/>
</dbReference>
<evidence type="ECO:0000256" key="5">
    <source>
        <dbReference type="ARBA" id="ARBA00022741"/>
    </source>
</evidence>
<evidence type="ECO:0000313" key="11">
    <source>
        <dbReference type="Proteomes" id="UP000183639"/>
    </source>
</evidence>
<dbReference type="GO" id="GO:0032267">
    <property type="term" value="F:tRNA(Ile)-lysidine synthase activity"/>
    <property type="evidence" value="ECO:0007669"/>
    <property type="project" value="UniProtKB-EC"/>
</dbReference>
<evidence type="ECO:0000256" key="8">
    <source>
        <dbReference type="HAMAP-Rule" id="MF_01161"/>
    </source>
</evidence>
<evidence type="ECO:0000256" key="1">
    <source>
        <dbReference type="ARBA" id="ARBA00004496"/>
    </source>
</evidence>
<evidence type="ECO:0000256" key="3">
    <source>
        <dbReference type="ARBA" id="ARBA00022598"/>
    </source>
</evidence>
<organism evidence="10 11">
    <name type="scientific">Selenomonas ruminantium</name>
    <dbReference type="NCBI Taxonomy" id="971"/>
    <lineage>
        <taxon>Bacteria</taxon>
        <taxon>Bacillati</taxon>
        <taxon>Bacillota</taxon>
        <taxon>Negativicutes</taxon>
        <taxon>Selenomonadales</taxon>
        <taxon>Selenomonadaceae</taxon>
        <taxon>Selenomonas</taxon>
    </lineage>
</organism>
<evidence type="ECO:0000313" key="10">
    <source>
        <dbReference type="EMBL" id="SFI07016.1"/>
    </source>
</evidence>
<dbReference type="Gene3D" id="3.40.50.620">
    <property type="entry name" value="HUPs"/>
    <property type="match status" value="1"/>
</dbReference>
<proteinExistence type="inferred from homology"/>
<comment type="catalytic activity">
    <reaction evidence="7 8">
        <text>cytidine(34) in tRNA(Ile2) + L-lysine + ATP = lysidine(34) in tRNA(Ile2) + AMP + diphosphate + H(+)</text>
        <dbReference type="Rhea" id="RHEA:43744"/>
        <dbReference type="Rhea" id="RHEA-COMP:10625"/>
        <dbReference type="Rhea" id="RHEA-COMP:10670"/>
        <dbReference type="ChEBI" id="CHEBI:15378"/>
        <dbReference type="ChEBI" id="CHEBI:30616"/>
        <dbReference type="ChEBI" id="CHEBI:32551"/>
        <dbReference type="ChEBI" id="CHEBI:33019"/>
        <dbReference type="ChEBI" id="CHEBI:82748"/>
        <dbReference type="ChEBI" id="CHEBI:83665"/>
        <dbReference type="ChEBI" id="CHEBI:456215"/>
        <dbReference type="EC" id="6.3.4.19"/>
    </reaction>
</comment>
<dbReference type="HAMAP" id="MF_01161">
    <property type="entry name" value="tRNA_Ile_lys_synt"/>
    <property type="match status" value="1"/>
</dbReference>
<evidence type="ECO:0000259" key="9">
    <source>
        <dbReference type="SMART" id="SM00977"/>
    </source>
</evidence>
<dbReference type="NCBIfam" id="TIGR02433">
    <property type="entry name" value="lysidine_TilS_C"/>
    <property type="match status" value="1"/>
</dbReference>
<dbReference type="InterPro" id="IPR012796">
    <property type="entry name" value="Lysidine-tRNA-synth_C"/>
</dbReference>
<protein>
    <recommendedName>
        <fullName evidence="8">tRNA(Ile)-lysidine synthase</fullName>
        <ecNumber evidence="8">6.3.4.19</ecNumber>
    </recommendedName>
    <alternativeName>
        <fullName evidence="8">tRNA(Ile)-2-lysyl-cytidine synthase</fullName>
    </alternativeName>
    <alternativeName>
        <fullName evidence="8">tRNA(Ile)-lysidine synthetase</fullName>
    </alternativeName>
</protein>
<dbReference type="Proteomes" id="UP000183639">
    <property type="component" value="Unassembled WGS sequence"/>
</dbReference>
<evidence type="ECO:0000256" key="4">
    <source>
        <dbReference type="ARBA" id="ARBA00022694"/>
    </source>
</evidence>
<comment type="domain">
    <text evidence="8">The N-terminal region contains the highly conserved SGGXDS motif, predicted to be a P-loop motif involved in ATP binding.</text>
</comment>
<dbReference type="NCBIfam" id="TIGR02432">
    <property type="entry name" value="lysidine_TilS_N"/>
    <property type="match status" value="1"/>
</dbReference>
<dbReference type="InterPro" id="IPR011063">
    <property type="entry name" value="TilS/TtcA_N"/>
</dbReference>
<dbReference type="SUPFAM" id="SSF82829">
    <property type="entry name" value="MesJ substrate recognition domain-like"/>
    <property type="match status" value="1"/>
</dbReference>
<keyword evidence="6 8" id="KW-0067">ATP-binding</keyword>
<dbReference type="PANTHER" id="PTHR43033:SF1">
    <property type="entry name" value="TRNA(ILE)-LYSIDINE SYNTHASE-RELATED"/>
    <property type="match status" value="1"/>
</dbReference>
<reference evidence="10 11" key="1">
    <citation type="submission" date="2016-10" db="EMBL/GenBank/DDBJ databases">
        <authorList>
            <person name="de Groot N.N."/>
        </authorList>
    </citation>
    <scope>NUCLEOTIDE SEQUENCE [LARGE SCALE GENOMIC DNA]</scope>
    <source>
        <strain evidence="10 11">Z108</strain>
    </source>
</reference>
<keyword evidence="3 8" id="KW-0436">Ligase</keyword>
<feature type="binding site" evidence="8">
    <location>
        <begin position="29"/>
        <end position="34"/>
    </location>
    <ligand>
        <name>ATP</name>
        <dbReference type="ChEBI" id="CHEBI:30616"/>
    </ligand>
</feature>
<evidence type="ECO:0000256" key="2">
    <source>
        <dbReference type="ARBA" id="ARBA00022490"/>
    </source>
</evidence>
<dbReference type="EC" id="6.3.4.19" evidence="8"/>
<dbReference type="Pfam" id="PF01171">
    <property type="entry name" value="ATP_bind_3"/>
    <property type="match status" value="1"/>
</dbReference>
<evidence type="ECO:0000256" key="6">
    <source>
        <dbReference type="ARBA" id="ARBA00022840"/>
    </source>
</evidence>
<evidence type="ECO:0000256" key="7">
    <source>
        <dbReference type="ARBA" id="ARBA00048539"/>
    </source>
</evidence>
<gene>
    <name evidence="8" type="primary">tilS</name>
    <name evidence="10" type="ORF">SAMN04487861_11357</name>
</gene>
<dbReference type="GO" id="GO:0005737">
    <property type="term" value="C:cytoplasm"/>
    <property type="evidence" value="ECO:0007669"/>
    <property type="project" value="UniProtKB-SubCell"/>
</dbReference>
<dbReference type="InterPro" id="IPR012795">
    <property type="entry name" value="tRNA_Ile_lys_synt_N"/>
</dbReference>
<dbReference type="GO" id="GO:0005524">
    <property type="term" value="F:ATP binding"/>
    <property type="evidence" value="ECO:0007669"/>
    <property type="project" value="UniProtKB-UniRule"/>
</dbReference>
<comment type="function">
    <text evidence="8">Ligates lysine onto the cytidine present at position 34 of the AUA codon-specific tRNA(Ile) that contains the anticodon CAU, in an ATP-dependent manner. Cytidine is converted to lysidine, thus changing the amino acid specificity of the tRNA from methionine to isoleucine.</text>
</comment>
<dbReference type="InterPro" id="IPR012094">
    <property type="entry name" value="tRNA_Ile_lys_synt"/>
</dbReference>
<dbReference type="CDD" id="cd01992">
    <property type="entry name" value="TilS_N"/>
    <property type="match status" value="1"/>
</dbReference>
<dbReference type="InterPro" id="IPR014729">
    <property type="entry name" value="Rossmann-like_a/b/a_fold"/>
</dbReference>
<dbReference type="SMART" id="SM00977">
    <property type="entry name" value="TilS_C"/>
    <property type="match status" value="1"/>
</dbReference>
<dbReference type="Gene3D" id="1.20.59.20">
    <property type="match status" value="1"/>
</dbReference>
<comment type="similarity">
    <text evidence="8">Belongs to the tRNA(Ile)-lysidine synthase family.</text>
</comment>
<feature type="domain" description="Lysidine-tRNA(Ile) synthetase C-terminal" evidence="9">
    <location>
        <begin position="384"/>
        <end position="457"/>
    </location>
</feature>
<dbReference type="SUPFAM" id="SSF56037">
    <property type="entry name" value="PheT/TilS domain"/>
    <property type="match status" value="1"/>
</dbReference>
<name>A0A1I3F715_SELRU</name>
<dbReference type="EMBL" id="FOQK01000013">
    <property type="protein sequence ID" value="SFI07016.1"/>
    <property type="molecule type" value="Genomic_DNA"/>
</dbReference>
<dbReference type="AlphaFoldDB" id="A0A1I3F715"/>
<dbReference type="Pfam" id="PF11734">
    <property type="entry name" value="TilS_C"/>
    <property type="match status" value="1"/>
</dbReference>
<dbReference type="SUPFAM" id="SSF52402">
    <property type="entry name" value="Adenine nucleotide alpha hydrolases-like"/>
    <property type="match status" value="1"/>
</dbReference>
<sequence length="470" mass="52033">MTGVLEQVEQFCLEHGLLHRGDRIVAACSGGPDSLALLVILWQLRRKYDLQIVAAHFEHGIRGAASKADADFVQAFCQQRGIPVQLAATDVPKEAAAQGLSLETAARELRYRFLEQVRQTAGFDAIAVAHHADDQAETVLMRILRGTGTQGLAAMRPRSGKGGTIIRPLLGVTKAAIRAFCAAQGLQPCEDATNEQAECTRNRLRLATLPALKQAYNPELARALCQLAEVAAAETEYIEAQVEALWQDTARVRQQPLALNQQGFSQLPLALQRGLVRRFWQAAAGSRQDLGFGQAEKLRLLLRVGQTSSQLELPHGFVARLAYGWLTCAQRPETAAAPAPADLQIPGCTQWGSYLCTAEWCAEIAPAPTPWELYLQPDDLAEPLVIRQRESGDAIQLPGGRKKLKKLLIDDKIPQQERDQLPILAAGHEVLWVAGHRRSTRCAVAFDRPLKRRVLYLRLERREEIYHDER</sequence>
<keyword evidence="2 8" id="KW-0963">Cytoplasm</keyword>